<keyword evidence="10" id="KW-1185">Reference proteome</keyword>
<proteinExistence type="inferred from homology"/>
<organism evidence="9 10">
    <name type="scientific">Tetragonisca angustula</name>
    <dbReference type="NCBI Taxonomy" id="166442"/>
    <lineage>
        <taxon>Eukaryota</taxon>
        <taxon>Metazoa</taxon>
        <taxon>Ecdysozoa</taxon>
        <taxon>Arthropoda</taxon>
        <taxon>Hexapoda</taxon>
        <taxon>Insecta</taxon>
        <taxon>Pterygota</taxon>
        <taxon>Neoptera</taxon>
        <taxon>Endopterygota</taxon>
        <taxon>Hymenoptera</taxon>
        <taxon>Apocrita</taxon>
        <taxon>Aculeata</taxon>
        <taxon>Apoidea</taxon>
        <taxon>Anthophila</taxon>
        <taxon>Apidae</taxon>
        <taxon>Tetragonisca</taxon>
    </lineage>
</organism>
<evidence type="ECO:0000256" key="4">
    <source>
        <dbReference type="ARBA" id="ARBA00022729"/>
    </source>
</evidence>
<keyword evidence="4 8" id="KW-0732">Signal</keyword>
<name>A0AAW0ZIY7_9HYME</name>
<dbReference type="SUPFAM" id="SSF53254">
    <property type="entry name" value="Phosphoglycerate mutase-like"/>
    <property type="match status" value="1"/>
</dbReference>
<dbReference type="InterPro" id="IPR033379">
    <property type="entry name" value="Acid_Pase_AS"/>
</dbReference>
<comment type="caution">
    <text evidence="9">The sequence shown here is derived from an EMBL/GenBank/DDBJ whole genome shotgun (WGS) entry which is preliminary data.</text>
</comment>
<dbReference type="PANTHER" id="PTHR11567">
    <property type="entry name" value="ACID PHOSPHATASE-RELATED"/>
    <property type="match status" value="1"/>
</dbReference>
<dbReference type="Pfam" id="PF00328">
    <property type="entry name" value="His_Phos_2"/>
    <property type="match status" value="1"/>
</dbReference>
<keyword evidence="6" id="KW-1015">Disulfide bond</keyword>
<evidence type="ECO:0000256" key="3">
    <source>
        <dbReference type="ARBA" id="ARBA00012646"/>
    </source>
</evidence>
<evidence type="ECO:0000256" key="6">
    <source>
        <dbReference type="ARBA" id="ARBA00023157"/>
    </source>
</evidence>
<comment type="catalytic activity">
    <reaction evidence="1">
        <text>a phosphate monoester + H2O = an alcohol + phosphate</text>
        <dbReference type="Rhea" id="RHEA:15017"/>
        <dbReference type="ChEBI" id="CHEBI:15377"/>
        <dbReference type="ChEBI" id="CHEBI:30879"/>
        <dbReference type="ChEBI" id="CHEBI:43474"/>
        <dbReference type="ChEBI" id="CHEBI:67140"/>
        <dbReference type="EC" id="3.1.3.2"/>
    </reaction>
</comment>
<protein>
    <recommendedName>
        <fullName evidence="3">acid phosphatase</fullName>
        <ecNumber evidence="3">3.1.3.2</ecNumber>
    </recommendedName>
</protein>
<reference evidence="9 10" key="1">
    <citation type="submission" date="2024-05" db="EMBL/GenBank/DDBJ databases">
        <title>The nuclear and mitochondrial genome assemblies of Tetragonisca angustula (Apidae: Meliponini), a tiny yet remarkable pollinator in the Neotropics.</title>
        <authorList>
            <person name="Ferrari R."/>
            <person name="Ricardo P.C."/>
            <person name="Dias F.C."/>
            <person name="Araujo N.S."/>
            <person name="Soares D.O."/>
            <person name="Zhou Q.-S."/>
            <person name="Zhu C.-D."/>
            <person name="Coutinho L."/>
            <person name="Airas M.C."/>
            <person name="Batista T.M."/>
        </authorList>
    </citation>
    <scope>NUCLEOTIDE SEQUENCE [LARGE SCALE GENOMIC DNA]</scope>
    <source>
        <strain evidence="9">ASF017062</strain>
        <tissue evidence="9">Abdomen</tissue>
    </source>
</reference>
<evidence type="ECO:0000256" key="8">
    <source>
        <dbReference type="SAM" id="SignalP"/>
    </source>
</evidence>
<dbReference type="Gene3D" id="3.40.50.1240">
    <property type="entry name" value="Phosphoglycerate mutase-like"/>
    <property type="match status" value="1"/>
</dbReference>
<dbReference type="InterPro" id="IPR029033">
    <property type="entry name" value="His_PPase_superfam"/>
</dbReference>
<feature type="chain" id="PRO_5043508621" description="acid phosphatase" evidence="8">
    <location>
        <begin position="25"/>
        <end position="384"/>
    </location>
</feature>
<evidence type="ECO:0000256" key="5">
    <source>
        <dbReference type="ARBA" id="ARBA00022801"/>
    </source>
</evidence>
<dbReference type="InterPro" id="IPR050645">
    <property type="entry name" value="Histidine_acid_phosphatase"/>
</dbReference>
<dbReference type="GO" id="GO:0003993">
    <property type="term" value="F:acid phosphatase activity"/>
    <property type="evidence" value="ECO:0007669"/>
    <property type="project" value="UniProtKB-EC"/>
</dbReference>
<dbReference type="PROSITE" id="PS00616">
    <property type="entry name" value="HIS_ACID_PHOSPHAT_1"/>
    <property type="match status" value="1"/>
</dbReference>
<keyword evidence="7" id="KW-0325">Glycoprotein</keyword>
<evidence type="ECO:0000256" key="7">
    <source>
        <dbReference type="ARBA" id="ARBA00023180"/>
    </source>
</evidence>
<dbReference type="AlphaFoldDB" id="A0AAW0ZIY7"/>
<dbReference type="Proteomes" id="UP001432146">
    <property type="component" value="Unassembled WGS sequence"/>
</dbReference>
<evidence type="ECO:0000256" key="1">
    <source>
        <dbReference type="ARBA" id="ARBA00000032"/>
    </source>
</evidence>
<dbReference type="CDD" id="cd07061">
    <property type="entry name" value="HP_HAP_like"/>
    <property type="match status" value="1"/>
</dbReference>
<dbReference type="EC" id="3.1.3.2" evidence="3"/>
<evidence type="ECO:0000313" key="9">
    <source>
        <dbReference type="EMBL" id="KAK9297590.1"/>
    </source>
</evidence>
<dbReference type="EMBL" id="JAWNGG020000189">
    <property type="protein sequence ID" value="KAK9297590.1"/>
    <property type="molecule type" value="Genomic_DNA"/>
</dbReference>
<comment type="similarity">
    <text evidence="2">Belongs to the histidine acid phosphatase family.</text>
</comment>
<sequence length="384" mass="45008">MSRIKLILTIIILMLGLSFQQANTELNLELVQVLFRHGDRTPRKKEISSMGQHDITVYEPWGLAQLTNEGKMREYRIGTMLRERYDEFLGSIYHPTDVYAYSSDHDRTKMSLQLVLAGLYHPAPMQTWNKNLSWMPIPTYYMPEKVDDLLKPDLSPLYINAVNEVRNTEDILQKIIPYRDLLKLLSKETGLNITTSNLAYEIYNQLAAKKAMNHSLPKWCTDEIYKQLQEIVNIEYEVRSYTPFLKRLNGGAIIKRFLDNIKVNEKRDRPRKIYLYSGHEVNIAAVVKALNLTEPQLPPYGCAIIFEKLKDPNGRTFIRMLFWNGITEELKAYKIHGCDEICPIEKYLDIVKDLLPSDEEVYHKWDLLSKEELRRLYEEIPNFN</sequence>
<gene>
    <name evidence="9" type="ORF">QLX08_008805</name>
</gene>
<evidence type="ECO:0000256" key="2">
    <source>
        <dbReference type="ARBA" id="ARBA00005375"/>
    </source>
</evidence>
<feature type="signal peptide" evidence="8">
    <location>
        <begin position="1"/>
        <end position="24"/>
    </location>
</feature>
<dbReference type="PANTHER" id="PTHR11567:SF211">
    <property type="entry name" value="PROSTATIC ACID PHOSPHATASE"/>
    <property type="match status" value="1"/>
</dbReference>
<dbReference type="InterPro" id="IPR000560">
    <property type="entry name" value="His_Pase_clade-2"/>
</dbReference>
<accession>A0AAW0ZIY7</accession>
<keyword evidence="5" id="KW-0378">Hydrolase</keyword>
<evidence type="ECO:0000313" key="10">
    <source>
        <dbReference type="Proteomes" id="UP001432146"/>
    </source>
</evidence>